<keyword evidence="2 7" id="KW-0813">Transport</keyword>
<keyword evidence="10" id="KW-1185">Reference proteome</keyword>
<evidence type="ECO:0000313" key="9">
    <source>
        <dbReference type="EMBL" id="BBH22321.1"/>
    </source>
</evidence>
<evidence type="ECO:0000256" key="2">
    <source>
        <dbReference type="ARBA" id="ARBA00022448"/>
    </source>
</evidence>
<accession>A0A3G9J914</accession>
<proteinExistence type="inferred from homology"/>
<evidence type="ECO:0000256" key="3">
    <source>
        <dbReference type="ARBA" id="ARBA00022475"/>
    </source>
</evidence>
<evidence type="ECO:0000256" key="1">
    <source>
        <dbReference type="ARBA" id="ARBA00004651"/>
    </source>
</evidence>
<feature type="transmembrane region" description="Helical" evidence="7">
    <location>
        <begin position="91"/>
        <end position="112"/>
    </location>
</feature>
<evidence type="ECO:0000313" key="10">
    <source>
        <dbReference type="Proteomes" id="UP000275368"/>
    </source>
</evidence>
<dbReference type="GO" id="GO:0055085">
    <property type="term" value="P:transmembrane transport"/>
    <property type="evidence" value="ECO:0007669"/>
    <property type="project" value="InterPro"/>
</dbReference>
<protein>
    <submittedName>
        <fullName evidence="9">Sugar ABC transporter permease</fullName>
    </submittedName>
</protein>
<dbReference type="PROSITE" id="PS50928">
    <property type="entry name" value="ABC_TM1"/>
    <property type="match status" value="1"/>
</dbReference>
<gene>
    <name evidence="9" type="ORF">Back11_36660</name>
</gene>
<dbReference type="CDD" id="cd06261">
    <property type="entry name" value="TM_PBP2"/>
    <property type="match status" value="1"/>
</dbReference>
<dbReference type="InterPro" id="IPR051393">
    <property type="entry name" value="ABC_transporter_permease"/>
</dbReference>
<dbReference type="PANTHER" id="PTHR30193">
    <property type="entry name" value="ABC TRANSPORTER PERMEASE PROTEIN"/>
    <property type="match status" value="1"/>
</dbReference>
<dbReference type="InterPro" id="IPR035906">
    <property type="entry name" value="MetI-like_sf"/>
</dbReference>
<reference evidence="9 10" key="1">
    <citation type="submission" date="2018-11" db="EMBL/GenBank/DDBJ databases">
        <title>Complete genome sequence of Paenibacillus baekrokdamisoli strain KCTC 33723.</title>
        <authorList>
            <person name="Kang S.W."/>
            <person name="Lee K.C."/>
            <person name="Kim K.K."/>
            <person name="Kim J.S."/>
            <person name="Kim D.S."/>
            <person name="Ko S.H."/>
            <person name="Yang S.H."/>
            <person name="Lee J.S."/>
        </authorList>
    </citation>
    <scope>NUCLEOTIDE SEQUENCE [LARGE SCALE GENOMIC DNA]</scope>
    <source>
        <strain evidence="9 10">KCTC 33723</strain>
    </source>
</reference>
<feature type="transmembrane region" description="Helical" evidence="7">
    <location>
        <begin position="133"/>
        <end position="155"/>
    </location>
</feature>
<keyword evidence="4 7" id="KW-0812">Transmembrane</keyword>
<evidence type="ECO:0000256" key="4">
    <source>
        <dbReference type="ARBA" id="ARBA00022692"/>
    </source>
</evidence>
<dbReference type="Gene3D" id="1.10.3720.10">
    <property type="entry name" value="MetI-like"/>
    <property type="match status" value="1"/>
</dbReference>
<evidence type="ECO:0000256" key="7">
    <source>
        <dbReference type="RuleBase" id="RU363032"/>
    </source>
</evidence>
<evidence type="ECO:0000256" key="5">
    <source>
        <dbReference type="ARBA" id="ARBA00022989"/>
    </source>
</evidence>
<dbReference type="EMBL" id="AP019308">
    <property type="protein sequence ID" value="BBH22321.1"/>
    <property type="molecule type" value="Genomic_DNA"/>
</dbReference>
<dbReference type="SUPFAM" id="SSF161098">
    <property type="entry name" value="MetI-like"/>
    <property type="match status" value="1"/>
</dbReference>
<feature type="transmembrane region" description="Helical" evidence="7">
    <location>
        <begin position="175"/>
        <end position="201"/>
    </location>
</feature>
<dbReference type="Proteomes" id="UP000275368">
    <property type="component" value="Chromosome"/>
</dbReference>
<keyword evidence="3" id="KW-1003">Cell membrane</keyword>
<dbReference type="Pfam" id="PF00528">
    <property type="entry name" value="BPD_transp_1"/>
    <property type="match status" value="1"/>
</dbReference>
<evidence type="ECO:0000256" key="6">
    <source>
        <dbReference type="ARBA" id="ARBA00023136"/>
    </source>
</evidence>
<keyword evidence="6 7" id="KW-0472">Membrane</keyword>
<comment type="similarity">
    <text evidence="7">Belongs to the binding-protein-dependent transport system permease family.</text>
</comment>
<feature type="transmembrane region" description="Helical" evidence="7">
    <location>
        <begin position="222"/>
        <end position="242"/>
    </location>
</feature>
<sequence>MLRLRGRTKSRSFLYELNKNKTLFIMLIPVLIVLIINNYLPMFGVILAFKDFKMSSSNFITSLFSSEWVGFKNFEFFLNTSYGFSITRNTILFNGLFIILTLLTAVPTAIMLNELKNGKLAKFYQTAMFLPQFMSWVVVSFLAFAFFSVDAGFINKFIVEPLGFEAIQWYSEPKYWLYILPLVTIWKTLGFNTIIYFAGISSIDTELYEAAVIDGANKWRQAIHITVPLLAPLMIILTLLSIGKIFFADFGLFFQVTQNSGALYPVTLVIDTYVFNALRVMGDPSMSTAVGLYQAVVGLVLVLGANLIVKKINKDHVLF</sequence>
<dbReference type="GO" id="GO:0005886">
    <property type="term" value="C:plasma membrane"/>
    <property type="evidence" value="ECO:0007669"/>
    <property type="project" value="UniProtKB-SubCell"/>
</dbReference>
<dbReference type="OrthoDB" id="2676959at2"/>
<evidence type="ECO:0000259" key="8">
    <source>
        <dbReference type="PROSITE" id="PS50928"/>
    </source>
</evidence>
<dbReference type="InterPro" id="IPR000515">
    <property type="entry name" value="MetI-like"/>
</dbReference>
<dbReference type="PANTHER" id="PTHR30193:SF44">
    <property type="entry name" value="LACTOSE TRANSPORT SYSTEM PERMEASE PROTEIN LACF"/>
    <property type="match status" value="1"/>
</dbReference>
<feature type="domain" description="ABC transmembrane type-1" evidence="8">
    <location>
        <begin position="87"/>
        <end position="309"/>
    </location>
</feature>
<organism evidence="9 10">
    <name type="scientific">Paenibacillus baekrokdamisoli</name>
    <dbReference type="NCBI Taxonomy" id="1712516"/>
    <lineage>
        <taxon>Bacteria</taxon>
        <taxon>Bacillati</taxon>
        <taxon>Bacillota</taxon>
        <taxon>Bacilli</taxon>
        <taxon>Bacillales</taxon>
        <taxon>Paenibacillaceae</taxon>
        <taxon>Paenibacillus</taxon>
    </lineage>
</organism>
<dbReference type="AlphaFoldDB" id="A0A3G9J914"/>
<name>A0A3G9J914_9BACL</name>
<feature type="transmembrane region" description="Helical" evidence="7">
    <location>
        <begin position="21"/>
        <end position="49"/>
    </location>
</feature>
<feature type="transmembrane region" description="Helical" evidence="7">
    <location>
        <begin position="262"/>
        <end position="278"/>
    </location>
</feature>
<feature type="transmembrane region" description="Helical" evidence="7">
    <location>
        <begin position="290"/>
        <end position="309"/>
    </location>
</feature>
<comment type="subcellular location">
    <subcellularLocation>
        <location evidence="1 7">Cell membrane</location>
        <topology evidence="1 7">Multi-pass membrane protein</topology>
    </subcellularLocation>
</comment>
<keyword evidence="5 7" id="KW-1133">Transmembrane helix</keyword>
<dbReference type="KEGG" id="pbk:Back11_36660"/>